<gene>
    <name evidence="2" type="ORF">I7I51_08521</name>
</gene>
<accession>A0A8A1LYY2</accession>
<dbReference type="EMBL" id="CP069109">
    <property type="protein sequence ID" value="QSS59089.1"/>
    <property type="molecule type" value="Genomic_DNA"/>
</dbReference>
<dbReference type="AlphaFoldDB" id="A0A8A1LYY2"/>
<dbReference type="VEuPathDB" id="FungiDB:I7I51_08521"/>
<name>A0A8A1LYY2_AJECA</name>
<protein>
    <submittedName>
        <fullName evidence="2">Uncharacterized protein</fullName>
    </submittedName>
</protein>
<evidence type="ECO:0000313" key="2">
    <source>
        <dbReference type="EMBL" id="QSS59089.1"/>
    </source>
</evidence>
<feature type="region of interest" description="Disordered" evidence="1">
    <location>
        <begin position="1"/>
        <end position="32"/>
    </location>
</feature>
<evidence type="ECO:0000313" key="3">
    <source>
        <dbReference type="Proteomes" id="UP000663671"/>
    </source>
</evidence>
<proteinExistence type="predicted"/>
<dbReference type="Proteomes" id="UP000663671">
    <property type="component" value="Chromosome 2"/>
</dbReference>
<sequence length="55" mass="6111">MVKLQEVEDEHFTQKPTQHPKNGVLLESDDDDDDFTDTGMSLSCAGDVILQCSNL</sequence>
<reference evidence="2" key="1">
    <citation type="submission" date="2021-01" db="EMBL/GenBank/DDBJ databases">
        <title>Chromosome-level genome assembly of a human fungal pathogen reveals clustering of transcriptionally co-regulated genes.</title>
        <authorList>
            <person name="Voorhies M."/>
            <person name="Cohen S."/>
            <person name="Shea T.P."/>
            <person name="Petrus S."/>
            <person name="Munoz J.F."/>
            <person name="Poplawski S."/>
            <person name="Goldman W.E."/>
            <person name="Michael T."/>
            <person name="Cuomo C.A."/>
            <person name="Sil A."/>
            <person name="Beyhan S."/>
        </authorList>
    </citation>
    <scope>NUCLEOTIDE SEQUENCE</scope>
    <source>
        <strain evidence="2">WU24</strain>
    </source>
</reference>
<evidence type="ECO:0000256" key="1">
    <source>
        <dbReference type="SAM" id="MobiDB-lite"/>
    </source>
</evidence>
<organism evidence="2 3">
    <name type="scientific">Ajellomyces capsulatus</name>
    <name type="common">Darling's disease fungus</name>
    <name type="synonym">Histoplasma capsulatum</name>
    <dbReference type="NCBI Taxonomy" id="5037"/>
    <lineage>
        <taxon>Eukaryota</taxon>
        <taxon>Fungi</taxon>
        <taxon>Dikarya</taxon>
        <taxon>Ascomycota</taxon>
        <taxon>Pezizomycotina</taxon>
        <taxon>Eurotiomycetes</taxon>
        <taxon>Eurotiomycetidae</taxon>
        <taxon>Onygenales</taxon>
        <taxon>Ajellomycetaceae</taxon>
        <taxon>Histoplasma</taxon>
    </lineage>
</organism>